<dbReference type="RefSeq" id="WP_144974898.1">
    <property type="nucleotide sequence ID" value="NZ_CP036289.1"/>
</dbReference>
<keyword evidence="3" id="KW-1185">Reference proteome</keyword>
<evidence type="ECO:0000256" key="1">
    <source>
        <dbReference type="SAM" id="MobiDB-lite"/>
    </source>
</evidence>
<feature type="compositionally biased region" description="Polar residues" evidence="1">
    <location>
        <begin position="98"/>
        <end position="116"/>
    </location>
</feature>
<reference evidence="3" key="1">
    <citation type="submission" date="2019-02" db="EMBL/GenBank/DDBJ databases">
        <title>Deep-cultivation of Planctomycetes and their phenomic and genomic characterization uncovers novel biology.</title>
        <authorList>
            <person name="Wiegand S."/>
            <person name="Jogler M."/>
            <person name="Boedeker C."/>
            <person name="Pinto D."/>
            <person name="Vollmers J."/>
            <person name="Rivas-Marin E."/>
            <person name="Kohn T."/>
            <person name="Peeters S.H."/>
            <person name="Heuer A."/>
            <person name="Rast P."/>
            <person name="Oberbeckmann S."/>
            <person name="Bunk B."/>
            <person name="Jeske O."/>
            <person name="Meyerdierks A."/>
            <person name="Storesund J.E."/>
            <person name="Kallscheuer N."/>
            <person name="Luecker S."/>
            <person name="Lage O.M."/>
            <person name="Pohl T."/>
            <person name="Merkel B.J."/>
            <person name="Hornburger P."/>
            <person name="Mueller R.-W."/>
            <person name="Bruemmer F."/>
            <person name="Labrenz M."/>
            <person name="Spormann A.M."/>
            <person name="Op den Camp H."/>
            <person name="Overmann J."/>
            <person name="Amann R."/>
            <person name="Jetten M.S.M."/>
            <person name="Mascher T."/>
            <person name="Medema M.H."/>
            <person name="Devos D.P."/>
            <person name="Kaster A.-K."/>
            <person name="Ovreas L."/>
            <person name="Rohde M."/>
            <person name="Galperin M.Y."/>
            <person name="Jogler C."/>
        </authorList>
    </citation>
    <scope>NUCLEOTIDE SEQUENCE [LARGE SCALE GENOMIC DNA]</scope>
    <source>
        <strain evidence="3">Pan97</strain>
    </source>
</reference>
<feature type="region of interest" description="Disordered" evidence="1">
    <location>
        <begin position="95"/>
        <end position="129"/>
    </location>
</feature>
<dbReference type="AlphaFoldDB" id="A0A518CBP9"/>
<sequence>MAVLRNLLIVGLLVCVAYNGYVIYRNQMASSPTADTKGPDEAPLFSEEAFTELAENRSQVTVQQVPTVLTAEQATPKDEYVANPVLENRTASLPVIPVSTSGPTTKPTSRFSTDTVAQEEPAAQQEAPSAEDITPKILSFDDAWAEIEASEAAFTWATALSQIERLAYREDLTEAQREQVLAKGDELAKTVIFAPNKHLAKPALTFLPGMNLEEVSAKHAIPETFLRSINHWADDHNPTPGDSIKVLQGPIKLHVDLPSKSIRVAVGDLYAGRMAIGQHSINIPETATLNAEILDEVTKLSLGDVAVVIDTENKVPEANSLLVTAEDWKLLRSLASESVEVTWTDIAKPAAPPAIAAVEPPKQEMQTPAVTEEPQEPVDALKMEIFTPSAVAIQGKPVKYGIEITNLSDKPSDLVQAVVNLSEGIEPIQVEGHTGRIAPGQAMFDPLTIEAGKSIRLTVTIETKETGQFLIRPELQCGRPETRYATEVQLRVAAAESISAEAEKNKVETAQPKQSIAEIPQNPAREIR</sequence>
<dbReference type="OrthoDB" id="243083at2"/>
<organism evidence="2 3">
    <name type="scientific">Bremerella volcania</name>
    <dbReference type="NCBI Taxonomy" id="2527984"/>
    <lineage>
        <taxon>Bacteria</taxon>
        <taxon>Pseudomonadati</taxon>
        <taxon>Planctomycetota</taxon>
        <taxon>Planctomycetia</taxon>
        <taxon>Pirellulales</taxon>
        <taxon>Pirellulaceae</taxon>
        <taxon>Bremerella</taxon>
    </lineage>
</organism>
<accession>A0A518CBP9</accession>
<gene>
    <name evidence="2" type="ORF">Pan97_36940</name>
</gene>
<dbReference type="KEGG" id="bvo:Pan97_36940"/>
<evidence type="ECO:0008006" key="4">
    <source>
        <dbReference type="Google" id="ProtNLM"/>
    </source>
</evidence>
<feature type="compositionally biased region" description="Low complexity" evidence="1">
    <location>
        <begin position="118"/>
        <end position="129"/>
    </location>
</feature>
<protein>
    <recommendedName>
        <fullName evidence="4">Large cysteine-rich periplasmic protein OmcB</fullName>
    </recommendedName>
</protein>
<evidence type="ECO:0000313" key="3">
    <source>
        <dbReference type="Proteomes" id="UP000318626"/>
    </source>
</evidence>
<dbReference type="Proteomes" id="UP000318626">
    <property type="component" value="Chromosome"/>
</dbReference>
<feature type="region of interest" description="Disordered" evidence="1">
    <location>
        <begin position="501"/>
        <end position="528"/>
    </location>
</feature>
<dbReference type="EMBL" id="CP036289">
    <property type="protein sequence ID" value="QDU76640.1"/>
    <property type="molecule type" value="Genomic_DNA"/>
</dbReference>
<name>A0A518CBP9_9BACT</name>
<evidence type="ECO:0000313" key="2">
    <source>
        <dbReference type="EMBL" id="QDU76640.1"/>
    </source>
</evidence>
<proteinExistence type="predicted"/>